<dbReference type="SUPFAM" id="SSF52374">
    <property type="entry name" value="Nucleotidylyl transferase"/>
    <property type="match status" value="1"/>
</dbReference>
<dbReference type="InterPro" id="IPR014729">
    <property type="entry name" value="Rossmann-like_a/b/a_fold"/>
</dbReference>
<name>A0A149QRV7_9PROT</name>
<dbReference type="Gene3D" id="3.10.290.10">
    <property type="entry name" value="RNA-binding S4 domain"/>
    <property type="match status" value="1"/>
</dbReference>
<evidence type="ECO:0000313" key="10">
    <source>
        <dbReference type="EMBL" id="KXV00055.1"/>
    </source>
</evidence>
<comment type="caution">
    <text evidence="10">The sequence shown here is derived from an EMBL/GenBank/DDBJ whole genome shotgun (WGS) entry which is preliminary data.</text>
</comment>
<organism evidence="10 11">
    <name type="scientific">Gluconobacter potus</name>
    <dbReference type="NCBI Taxonomy" id="2724927"/>
    <lineage>
        <taxon>Bacteria</taxon>
        <taxon>Pseudomonadati</taxon>
        <taxon>Pseudomonadota</taxon>
        <taxon>Alphaproteobacteria</taxon>
        <taxon>Acetobacterales</taxon>
        <taxon>Acetobacteraceae</taxon>
        <taxon>Gluconobacter</taxon>
    </lineage>
</organism>
<proteinExistence type="inferred from homology"/>
<dbReference type="Gene3D" id="1.10.240.10">
    <property type="entry name" value="Tyrosyl-Transfer RNA Synthetase"/>
    <property type="match status" value="1"/>
</dbReference>
<evidence type="ECO:0000256" key="8">
    <source>
        <dbReference type="NCBIfam" id="TIGR00234"/>
    </source>
</evidence>
<dbReference type="GO" id="GO:0003723">
    <property type="term" value="F:RNA binding"/>
    <property type="evidence" value="ECO:0007669"/>
    <property type="project" value="InterPro"/>
</dbReference>
<evidence type="ECO:0000256" key="1">
    <source>
        <dbReference type="ARBA" id="ARBA00013160"/>
    </source>
</evidence>
<dbReference type="SUPFAM" id="SSF55174">
    <property type="entry name" value="Alpha-L RNA-binding motif"/>
    <property type="match status" value="1"/>
</dbReference>
<dbReference type="Proteomes" id="UP000075573">
    <property type="component" value="Unassembled WGS sequence"/>
</dbReference>
<dbReference type="EC" id="6.1.1.1" evidence="1 8"/>
<dbReference type="GO" id="GO:0005524">
    <property type="term" value="F:ATP binding"/>
    <property type="evidence" value="ECO:0007669"/>
    <property type="project" value="UniProtKB-KW"/>
</dbReference>
<keyword evidence="6 9" id="KW-0030">Aminoacyl-tRNA synthetase</keyword>
<keyword evidence="2 9" id="KW-0436">Ligase</keyword>
<evidence type="ECO:0000256" key="3">
    <source>
        <dbReference type="ARBA" id="ARBA00022741"/>
    </source>
</evidence>
<dbReference type="CDD" id="cd00165">
    <property type="entry name" value="S4"/>
    <property type="match status" value="1"/>
</dbReference>
<dbReference type="GO" id="GO:0004831">
    <property type="term" value="F:tyrosine-tRNA ligase activity"/>
    <property type="evidence" value="ECO:0007669"/>
    <property type="project" value="UniProtKB-UniRule"/>
</dbReference>
<reference evidence="10 11" key="1">
    <citation type="submission" date="2015-06" db="EMBL/GenBank/DDBJ databases">
        <title>Improved classification and identification of acetic acid bacteria using matrix-assisted laser desorption/ionization time-of-flight mass spectrometry; Gluconobacter nephelii and Gluconobacter uchimurae are later heterotypic synonyms of Gluconobacter japonicus and Gluconobacter oxydans, respectively.</title>
        <authorList>
            <person name="Li L."/>
            <person name="Cleenwerck I."/>
            <person name="De Vuyst L."/>
            <person name="Vandamme P."/>
        </authorList>
    </citation>
    <scope>NUCLEOTIDE SEQUENCE [LARGE SCALE GENOMIC DNA]</scope>
    <source>
        <strain evidence="10 11">LMG 1764</strain>
    </source>
</reference>
<dbReference type="InterPro" id="IPR002307">
    <property type="entry name" value="Tyr-tRNA-ligase"/>
</dbReference>
<evidence type="ECO:0000256" key="7">
    <source>
        <dbReference type="ARBA" id="ARBA00048248"/>
    </source>
</evidence>
<dbReference type="EMBL" id="LHZB01000118">
    <property type="protein sequence ID" value="KXV00055.1"/>
    <property type="molecule type" value="Genomic_DNA"/>
</dbReference>
<evidence type="ECO:0000256" key="2">
    <source>
        <dbReference type="ARBA" id="ARBA00022598"/>
    </source>
</evidence>
<dbReference type="PANTHER" id="PTHR11766:SF0">
    <property type="entry name" value="TYROSINE--TRNA LIGASE, MITOCHONDRIAL"/>
    <property type="match status" value="1"/>
</dbReference>
<evidence type="ECO:0000256" key="5">
    <source>
        <dbReference type="ARBA" id="ARBA00022917"/>
    </source>
</evidence>
<evidence type="ECO:0000256" key="9">
    <source>
        <dbReference type="RuleBase" id="RU363036"/>
    </source>
</evidence>
<keyword evidence="3 9" id="KW-0547">Nucleotide-binding</keyword>
<dbReference type="NCBIfam" id="TIGR00234">
    <property type="entry name" value="tyrS"/>
    <property type="match status" value="1"/>
</dbReference>
<dbReference type="PRINTS" id="PR01040">
    <property type="entry name" value="TRNASYNTHTYR"/>
</dbReference>
<accession>A0A149QRV7</accession>
<dbReference type="PATRIC" id="fig|442.7.peg.3334"/>
<dbReference type="GO" id="GO:0006437">
    <property type="term" value="P:tyrosyl-tRNA aminoacylation"/>
    <property type="evidence" value="ECO:0007669"/>
    <property type="project" value="UniProtKB-UniRule"/>
</dbReference>
<dbReference type="GO" id="GO:0005829">
    <property type="term" value="C:cytosol"/>
    <property type="evidence" value="ECO:0007669"/>
    <property type="project" value="TreeGrafter"/>
</dbReference>
<dbReference type="InterPro" id="IPR036986">
    <property type="entry name" value="S4_RNA-bd_sf"/>
</dbReference>
<protein>
    <recommendedName>
        <fullName evidence="1 8">Tyrosine--tRNA ligase</fullName>
        <ecNumber evidence="1 8">6.1.1.1</ecNumber>
    </recommendedName>
</protein>
<keyword evidence="4 9" id="KW-0067">ATP-binding</keyword>
<keyword evidence="5 9" id="KW-0648">Protein biosynthesis</keyword>
<comment type="similarity">
    <text evidence="9">Belongs to the class-I aminoacyl-tRNA synthetase family.</text>
</comment>
<evidence type="ECO:0000256" key="4">
    <source>
        <dbReference type="ARBA" id="ARBA00022840"/>
    </source>
</evidence>
<dbReference type="InterPro" id="IPR002305">
    <property type="entry name" value="aa-tRNA-synth_Ic"/>
</dbReference>
<dbReference type="PANTHER" id="PTHR11766">
    <property type="entry name" value="TYROSYL-TRNA SYNTHETASE"/>
    <property type="match status" value="1"/>
</dbReference>
<sequence>MKDVSHEDIVARALSVTPGAPPAACYAGFDVTADSLHVGHLLTLHVLRKLSERNVLPVLVLGGATTAVGDPTGRTQSRPVLSEDDIAANMEAIQAQLLRLMKGCKPVVLDNAEWVTPLTLMELITGIGRQVSMSSLLASQAVKTRLDSDGMTLTEFLYPIIQGFDFMTLAERMHRMDCPAFLQVGGSDQWGNMLAGTELIRKMRPDLEGFCAAFTHPLLLTKDGRKMGKTAGGATVWLDREKTSDLDFYQFWRNLNDCDARAMADMFLDEMPAHHINEPNSTACDINALKTRLALRMTTWVRGEEAAILSRELAENRTGSAGPAFDVVRAQLVDDFPALVVDLDLAATRSEVRRLMAQNGITLDGQPATTEVRRAARGTVTLSRGKKRHQRLCIHE</sequence>
<comment type="catalytic activity">
    <reaction evidence="7">
        <text>tRNA(Tyr) + L-tyrosine + ATP = L-tyrosyl-tRNA(Tyr) + AMP + diphosphate + H(+)</text>
        <dbReference type="Rhea" id="RHEA:10220"/>
        <dbReference type="Rhea" id="RHEA-COMP:9706"/>
        <dbReference type="Rhea" id="RHEA-COMP:9707"/>
        <dbReference type="ChEBI" id="CHEBI:15378"/>
        <dbReference type="ChEBI" id="CHEBI:30616"/>
        <dbReference type="ChEBI" id="CHEBI:33019"/>
        <dbReference type="ChEBI" id="CHEBI:58315"/>
        <dbReference type="ChEBI" id="CHEBI:78442"/>
        <dbReference type="ChEBI" id="CHEBI:78536"/>
        <dbReference type="ChEBI" id="CHEBI:456215"/>
        <dbReference type="EC" id="6.1.1.1"/>
    </reaction>
</comment>
<dbReference type="InterPro" id="IPR024088">
    <property type="entry name" value="Tyr-tRNA-ligase_bac-type"/>
</dbReference>
<dbReference type="Gene3D" id="3.40.50.620">
    <property type="entry name" value="HUPs"/>
    <property type="match status" value="1"/>
</dbReference>
<dbReference type="Pfam" id="PF00579">
    <property type="entry name" value="tRNA-synt_1b"/>
    <property type="match status" value="1"/>
</dbReference>
<dbReference type="RefSeq" id="WP_062497337.1">
    <property type="nucleotide sequence ID" value="NZ_LHZB01000118.1"/>
</dbReference>
<dbReference type="AlphaFoldDB" id="A0A149QRV7"/>
<gene>
    <name evidence="10" type="ORF">AD929_12555</name>
</gene>
<evidence type="ECO:0000256" key="6">
    <source>
        <dbReference type="ARBA" id="ARBA00023146"/>
    </source>
</evidence>
<evidence type="ECO:0000313" key="11">
    <source>
        <dbReference type="Proteomes" id="UP000075573"/>
    </source>
</evidence>